<accession>A0AAN6YU81</accession>
<feature type="compositionally biased region" description="Basic and acidic residues" evidence="1">
    <location>
        <begin position="234"/>
        <end position="259"/>
    </location>
</feature>
<evidence type="ECO:0000313" key="2">
    <source>
        <dbReference type="EMBL" id="KAK4113962.1"/>
    </source>
</evidence>
<feature type="compositionally biased region" description="Basic and acidic residues" evidence="1">
    <location>
        <begin position="68"/>
        <end position="98"/>
    </location>
</feature>
<keyword evidence="3" id="KW-1185">Reference proteome</keyword>
<dbReference type="PANTHER" id="PTHR13491">
    <property type="entry name" value="ZCCHC10 PROTEIN"/>
    <property type="match status" value="1"/>
</dbReference>
<feature type="compositionally biased region" description="Low complexity" evidence="1">
    <location>
        <begin position="191"/>
        <end position="205"/>
    </location>
</feature>
<evidence type="ECO:0000313" key="3">
    <source>
        <dbReference type="Proteomes" id="UP001302812"/>
    </source>
</evidence>
<evidence type="ECO:0008006" key="4">
    <source>
        <dbReference type="Google" id="ProtNLM"/>
    </source>
</evidence>
<dbReference type="Proteomes" id="UP001302812">
    <property type="component" value="Unassembled WGS sequence"/>
</dbReference>
<feature type="region of interest" description="Disordered" evidence="1">
    <location>
        <begin position="37"/>
        <end position="290"/>
    </location>
</feature>
<feature type="compositionally biased region" description="Basic residues" evidence="1">
    <location>
        <begin position="215"/>
        <end position="228"/>
    </location>
</feature>
<gene>
    <name evidence="2" type="ORF">N656DRAFT_609436</name>
</gene>
<reference evidence="2" key="2">
    <citation type="submission" date="2023-05" db="EMBL/GenBank/DDBJ databases">
        <authorList>
            <consortium name="Lawrence Berkeley National Laboratory"/>
            <person name="Steindorff A."/>
            <person name="Hensen N."/>
            <person name="Bonometti L."/>
            <person name="Westerberg I."/>
            <person name="Brannstrom I.O."/>
            <person name="Guillou S."/>
            <person name="Cros-Aarteil S."/>
            <person name="Calhoun S."/>
            <person name="Haridas S."/>
            <person name="Kuo A."/>
            <person name="Mondo S."/>
            <person name="Pangilinan J."/>
            <person name="Riley R."/>
            <person name="Labutti K."/>
            <person name="Andreopoulos B."/>
            <person name="Lipzen A."/>
            <person name="Chen C."/>
            <person name="Yanf M."/>
            <person name="Daum C."/>
            <person name="Ng V."/>
            <person name="Clum A."/>
            <person name="Ohm R."/>
            <person name="Martin F."/>
            <person name="Silar P."/>
            <person name="Natvig D."/>
            <person name="Lalanne C."/>
            <person name="Gautier V."/>
            <person name="Ament-Velasquez S.L."/>
            <person name="Kruys A."/>
            <person name="Hutchinson M.I."/>
            <person name="Powell A.J."/>
            <person name="Barry K."/>
            <person name="Miller A.N."/>
            <person name="Grigoriev I.V."/>
            <person name="Debuchy R."/>
            <person name="Gladieux P."/>
            <person name="Thoren M.H."/>
            <person name="Johannesson H."/>
        </authorList>
    </citation>
    <scope>NUCLEOTIDE SEQUENCE</scope>
    <source>
        <strain evidence="2">CBS 508.74</strain>
    </source>
</reference>
<dbReference type="EMBL" id="MU853338">
    <property type="protein sequence ID" value="KAK4113962.1"/>
    <property type="molecule type" value="Genomic_DNA"/>
</dbReference>
<dbReference type="AlphaFoldDB" id="A0AAN6YU81"/>
<feature type="compositionally biased region" description="Basic and acidic residues" evidence="1">
    <location>
        <begin position="165"/>
        <end position="178"/>
    </location>
</feature>
<organism evidence="2 3">
    <name type="scientific">Canariomyces notabilis</name>
    <dbReference type="NCBI Taxonomy" id="2074819"/>
    <lineage>
        <taxon>Eukaryota</taxon>
        <taxon>Fungi</taxon>
        <taxon>Dikarya</taxon>
        <taxon>Ascomycota</taxon>
        <taxon>Pezizomycotina</taxon>
        <taxon>Sordariomycetes</taxon>
        <taxon>Sordariomycetidae</taxon>
        <taxon>Sordariales</taxon>
        <taxon>Chaetomiaceae</taxon>
        <taxon>Canariomyces</taxon>
    </lineage>
</organism>
<dbReference type="GeneID" id="89934411"/>
<reference evidence="2" key="1">
    <citation type="journal article" date="2023" name="Mol. Phylogenet. Evol.">
        <title>Genome-scale phylogeny and comparative genomics of the fungal order Sordariales.</title>
        <authorList>
            <person name="Hensen N."/>
            <person name="Bonometti L."/>
            <person name="Westerberg I."/>
            <person name="Brannstrom I.O."/>
            <person name="Guillou S."/>
            <person name="Cros-Aarteil S."/>
            <person name="Calhoun S."/>
            <person name="Haridas S."/>
            <person name="Kuo A."/>
            <person name="Mondo S."/>
            <person name="Pangilinan J."/>
            <person name="Riley R."/>
            <person name="LaButti K."/>
            <person name="Andreopoulos B."/>
            <person name="Lipzen A."/>
            <person name="Chen C."/>
            <person name="Yan M."/>
            <person name="Daum C."/>
            <person name="Ng V."/>
            <person name="Clum A."/>
            <person name="Steindorff A."/>
            <person name="Ohm R.A."/>
            <person name="Martin F."/>
            <person name="Silar P."/>
            <person name="Natvig D.O."/>
            <person name="Lalanne C."/>
            <person name="Gautier V."/>
            <person name="Ament-Velasquez S.L."/>
            <person name="Kruys A."/>
            <person name="Hutchinson M.I."/>
            <person name="Powell A.J."/>
            <person name="Barry K."/>
            <person name="Miller A.N."/>
            <person name="Grigoriev I.V."/>
            <person name="Debuchy R."/>
            <person name="Gladieux P."/>
            <person name="Hiltunen Thoren M."/>
            <person name="Johannesson H."/>
        </authorList>
    </citation>
    <scope>NUCLEOTIDE SEQUENCE</scope>
    <source>
        <strain evidence="2">CBS 508.74</strain>
    </source>
</reference>
<name>A0AAN6YU81_9PEZI</name>
<dbReference type="InterPro" id="IPR039715">
    <property type="entry name" value="ZCCHC10"/>
</dbReference>
<proteinExistence type="predicted"/>
<dbReference type="PANTHER" id="PTHR13491:SF0">
    <property type="entry name" value="ZINC FINGER CCHC DOMAIN-CONTAINING PROTEIN 10"/>
    <property type="match status" value="1"/>
</dbReference>
<feature type="compositionally biased region" description="Polar residues" evidence="1">
    <location>
        <begin position="154"/>
        <end position="164"/>
    </location>
</feature>
<evidence type="ECO:0000256" key="1">
    <source>
        <dbReference type="SAM" id="MobiDB-lite"/>
    </source>
</evidence>
<sequence length="290" mass="33196">MYPYRGRTGPSKATPSNVQCQKCLKRGHYSYECKAAPQERPYIPRPSRTQQLFNPKLLPKLSNEVPDALEKKEGATDRELARREAERARKREREKDEESSPSASPPARRRRSPSYDSVSSISTRSPSPVPRRSPSPPRRARRKYSRSPSPASPQIAQRSFTSGDRYSREPSGDPRQDFSVRASRHPHSPSDRSPSPRRSLSPPSERGSDREYGRGRRGHSTSRSRSRSKSPIGRYDRRDRHGPGRYRDRDEHGRQEGRKSPARQPSPSRERSLSPFSKRLALTRTMNMGR</sequence>
<protein>
    <recommendedName>
        <fullName evidence="4">Zinc knuckle-domain-containing protein</fullName>
    </recommendedName>
</protein>
<comment type="caution">
    <text evidence="2">The sequence shown here is derived from an EMBL/GenBank/DDBJ whole genome shotgun (WGS) entry which is preliminary data.</text>
</comment>
<dbReference type="RefSeq" id="XP_064671532.1">
    <property type="nucleotide sequence ID" value="XM_064810286.1"/>
</dbReference>
<dbReference type="Pfam" id="PF13917">
    <property type="entry name" value="zf-CCHC_3"/>
    <property type="match status" value="1"/>
</dbReference>
<feature type="compositionally biased region" description="Low complexity" evidence="1">
    <location>
        <begin position="117"/>
        <end position="126"/>
    </location>
</feature>
<feature type="compositionally biased region" description="Pro residues" evidence="1">
    <location>
        <begin position="127"/>
        <end position="137"/>
    </location>
</feature>